<organism evidence="2 3">
    <name type="scientific">Thermanaeromonas toyohensis ToBE</name>
    <dbReference type="NCBI Taxonomy" id="698762"/>
    <lineage>
        <taxon>Bacteria</taxon>
        <taxon>Bacillati</taxon>
        <taxon>Bacillota</taxon>
        <taxon>Clostridia</taxon>
        <taxon>Neomoorellales</taxon>
        <taxon>Neomoorellaceae</taxon>
        <taxon>Thermanaeromonas</taxon>
    </lineage>
</organism>
<gene>
    <name evidence="2" type="ORF">SAMN00808754_3228</name>
</gene>
<dbReference type="AlphaFoldDB" id="A0A1W1W364"/>
<feature type="domain" description="DUF1659" evidence="1">
    <location>
        <begin position="2"/>
        <end position="72"/>
    </location>
</feature>
<sequence length="75" mass="8009">MAVVVTPVECSLRLTLQVGTGDGGEPIYRARTYNRVKPGASDQDIFDVAQALARLQVHPVATITRVNENNLSSGA</sequence>
<name>A0A1W1W364_9FIRM</name>
<keyword evidence="3" id="KW-1185">Reference proteome</keyword>
<protein>
    <recommendedName>
        <fullName evidence="1">DUF1659 domain-containing protein</fullName>
    </recommendedName>
</protein>
<evidence type="ECO:0000313" key="3">
    <source>
        <dbReference type="Proteomes" id="UP000192569"/>
    </source>
</evidence>
<dbReference type="RefSeq" id="WP_084666869.1">
    <property type="nucleotide sequence ID" value="NZ_LT838272.1"/>
</dbReference>
<dbReference type="STRING" id="698762.SAMN00808754_3228"/>
<dbReference type="EMBL" id="LT838272">
    <property type="protein sequence ID" value="SMC00036.1"/>
    <property type="molecule type" value="Genomic_DNA"/>
</dbReference>
<dbReference type="OrthoDB" id="1954703at2"/>
<dbReference type="Proteomes" id="UP000192569">
    <property type="component" value="Chromosome I"/>
</dbReference>
<evidence type="ECO:0000313" key="2">
    <source>
        <dbReference type="EMBL" id="SMC00036.1"/>
    </source>
</evidence>
<proteinExistence type="predicted"/>
<accession>A0A1W1W364</accession>
<dbReference type="Pfam" id="PF07872">
    <property type="entry name" value="DUF1659"/>
    <property type="match status" value="1"/>
</dbReference>
<evidence type="ECO:0000259" key="1">
    <source>
        <dbReference type="Pfam" id="PF07872"/>
    </source>
</evidence>
<reference evidence="2 3" key="1">
    <citation type="submission" date="2017-04" db="EMBL/GenBank/DDBJ databases">
        <authorList>
            <person name="Afonso C.L."/>
            <person name="Miller P.J."/>
            <person name="Scott M.A."/>
            <person name="Spackman E."/>
            <person name="Goraichik I."/>
            <person name="Dimitrov K.M."/>
            <person name="Suarez D.L."/>
            <person name="Swayne D.E."/>
        </authorList>
    </citation>
    <scope>NUCLEOTIDE SEQUENCE [LARGE SCALE GENOMIC DNA]</scope>
    <source>
        <strain evidence="2 3">ToBE</strain>
    </source>
</reference>
<dbReference type="InterPro" id="IPR012454">
    <property type="entry name" value="DUF1659"/>
</dbReference>